<accession>A0A6A6B1U9</accession>
<evidence type="ECO:0000313" key="2">
    <source>
        <dbReference type="EMBL" id="KAF2138159.1"/>
    </source>
</evidence>
<feature type="transmembrane region" description="Helical" evidence="1">
    <location>
        <begin position="117"/>
        <end position="137"/>
    </location>
</feature>
<reference evidence="2" key="1">
    <citation type="journal article" date="2020" name="Stud. Mycol.">
        <title>101 Dothideomycetes genomes: a test case for predicting lifestyles and emergence of pathogens.</title>
        <authorList>
            <person name="Haridas S."/>
            <person name="Albert R."/>
            <person name="Binder M."/>
            <person name="Bloem J."/>
            <person name="Labutti K."/>
            <person name="Salamov A."/>
            <person name="Andreopoulos B."/>
            <person name="Baker S."/>
            <person name="Barry K."/>
            <person name="Bills G."/>
            <person name="Bluhm B."/>
            <person name="Cannon C."/>
            <person name="Castanera R."/>
            <person name="Culley D."/>
            <person name="Daum C."/>
            <person name="Ezra D."/>
            <person name="Gonzalez J."/>
            <person name="Henrissat B."/>
            <person name="Kuo A."/>
            <person name="Liang C."/>
            <person name="Lipzen A."/>
            <person name="Lutzoni F."/>
            <person name="Magnuson J."/>
            <person name="Mondo S."/>
            <person name="Nolan M."/>
            <person name="Ohm R."/>
            <person name="Pangilinan J."/>
            <person name="Park H.-J."/>
            <person name="Ramirez L."/>
            <person name="Alfaro M."/>
            <person name="Sun H."/>
            <person name="Tritt A."/>
            <person name="Yoshinaga Y."/>
            <person name="Zwiers L.-H."/>
            <person name="Turgeon B."/>
            <person name="Goodwin S."/>
            <person name="Spatafora J."/>
            <person name="Crous P."/>
            <person name="Grigoriev I."/>
        </authorList>
    </citation>
    <scope>NUCLEOTIDE SEQUENCE</scope>
    <source>
        <strain evidence="2">CBS 121167</strain>
    </source>
</reference>
<dbReference type="RefSeq" id="XP_033393872.1">
    <property type="nucleotide sequence ID" value="XM_033547356.1"/>
</dbReference>
<name>A0A6A6B1U9_9PEZI</name>
<dbReference type="AlphaFoldDB" id="A0A6A6B1U9"/>
<keyword evidence="3" id="KW-1185">Reference proteome</keyword>
<dbReference type="EMBL" id="ML995498">
    <property type="protein sequence ID" value="KAF2138159.1"/>
    <property type="molecule type" value="Genomic_DNA"/>
</dbReference>
<keyword evidence="1" id="KW-0472">Membrane</keyword>
<protein>
    <submittedName>
        <fullName evidence="2">Uncharacterized protein</fullName>
    </submittedName>
</protein>
<dbReference type="Proteomes" id="UP000799438">
    <property type="component" value="Unassembled WGS sequence"/>
</dbReference>
<organism evidence="2 3">
    <name type="scientific">Aplosporella prunicola CBS 121167</name>
    <dbReference type="NCBI Taxonomy" id="1176127"/>
    <lineage>
        <taxon>Eukaryota</taxon>
        <taxon>Fungi</taxon>
        <taxon>Dikarya</taxon>
        <taxon>Ascomycota</taxon>
        <taxon>Pezizomycotina</taxon>
        <taxon>Dothideomycetes</taxon>
        <taxon>Dothideomycetes incertae sedis</taxon>
        <taxon>Botryosphaeriales</taxon>
        <taxon>Aplosporellaceae</taxon>
        <taxon>Aplosporella</taxon>
    </lineage>
</organism>
<evidence type="ECO:0000313" key="3">
    <source>
        <dbReference type="Proteomes" id="UP000799438"/>
    </source>
</evidence>
<sequence>MAPSTSTEVLGHCHLVWPFIESSSLLFPGIPGQSLFGGVRGRQSTPRSSQQFQLDGRRIRVGVVRYVHLLLWWRWGVQTFACPGQAGDDGAAELRRFGTRSKDEFERKGSRLCTDAVLRQAILAIGHLIAVGTWGPLSRRSVRRRRHSTSHTSL</sequence>
<keyword evidence="1" id="KW-0812">Transmembrane</keyword>
<dbReference type="GeneID" id="54304863"/>
<keyword evidence="1" id="KW-1133">Transmembrane helix</keyword>
<evidence type="ECO:0000256" key="1">
    <source>
        <dbReference type="SAM" id="Phobius"/>
    </source>
</evidence>
<gene>
    <name evidence="2" type="ORF">K452DRAFT_95894</name>
</gene>
<proteinExistence type="predicted"/>